<gene>
    <name evidence="1" type="ORF">VIBNISOn1_1610076</name>
</gene>
<dbReference type="Gene3D" id="3.10.50.30">
    <property type="entry name" value="Transcription elongation factor, GreA/GreB, C-terminal domain"/>
    <property type="match status" value="1"/>
</dbReference>
<name>A0AAV2VN36_9VIBR</name>
<dbReference type="SUPFAM" id="SSF54534">
    <property type="entry name" value="FKBP-like"/>
    <property type="match status" value="1"/>
</dbReference>
<reference evidence="1 2" key="1">
    <citation type="journal article" date="2013" name="ISME J.">
        <title>Comparative genomics of pathogenic lineages of Vibrio nigripulchritudo identifies virulence-associated traits.</title>
        <authorList>
            <person name="Goudenege D."/>
            <person name="Labreuche Y."/>
            <person name="Krin E."/>
            <person name="Ansquer D."/>
            <person name="Mangenot S."/>
            <person name="Calteau A."/>
            <person name="Medigue C."/>
            <person name="Mazel D."/>
            <person name="Polz M.F."/>
            <person name="Le Roux F."/>
        </authorList>
    </citation>
    <scope>NUCLEOTIDE SEQUENCE [LARGE SCALE GENOMIC DNA]</scope>
    <source>
        <strain evidence="1 2">SOn1</strain>
    </source>
</reference>
<keyword evidence="1" id="KW-0251">Elongation factor</keyword>
<dbReference type="GO" id="GO:0003677">
    <property type="term" value="F:DNA binding"/>
    <property type="evidence" value="ECO:0007669"/>
    <property type="project" value="InterPro"/>
</dbReference>
<organism evidence="1 2">
    <name type="scientific">Vibrio nigripulchritudo SOn1</name>
    <dbReference type="NCBI Taxonomy" id="1238450"/>
    <lineage>
        <taxon>Bacteria</taxon>
        <taxon>Pseudomonadati</taxon>
        <taxon>Pseudomonadota</taxon>
        <taxon>Gammaproteobacteria</taxon>
        <taxon>Vibrionales</taxon>
        <taxon>Vibrionaceae</taxon>
        <taxon>Vibrio</taxon>
    </lineage>
</organism>
<comment type="caution">
    <text evidence="1">The sequence shown here is derived from an EMBL/GenBank/DDBJ whole genome shotgun (WGS) entry which is preliminary data.</text>
</comment>
<dbReference type="GO" id="GO:0003746">
    <property type="term" value="F:translation elongation factor activity"/>
    <property type="evidence" value="ECO:0007669"/>
    <property type="project" value="UniProtKB-KW"/>
</dbReference>
<proteinExistence type="predicted"/>
<dbReference type="RefSeq" id="WP_022604676.1">
    <property type="nucleotide sequence ID" value="NZ_LK391965.1"/>
</dbReference>
<dbReference type="Proteomes" id="UP000018211">
    <property type="component" value="Unassembled WGS sequence"/>
</dbReference>
<protein>
    <submittedName>
        <fullName evidence="1">Transcription elongation factor,GreA/GreB</fullName>
    </submittedName>
</protein>
<dbReference type="AlphaFoldDB" id="A0AAV2VN36"/>
<evidence type="ECO:0000313" key="1">
    <source>
        <dbReference type="EMBL" id="CCO45953.1"/>
    </source>
</evidence>
<keyword evidence="1" id="KW-0648">Protein biosynthesis</keyword>
<accession>A0AAV2VN36</accession>
<sequence>MNKSELRQAFLVELQRTHQTAYSAAQTAIDSATDEETVPEHKYDTLALEAAYLAHGQAQRVAECEENIRLYSELILREYDEDTPIGMTALIQLENREGTTFWYFIGPSAGGMSVELNGEPVAVVTLQAPLGQELKGKYLGDEVSLQAGHQRTEYEIVSLI</sequence>
<dbReference type="InterPro" id="IPR036953">
    <property type="entry name" value="GreA/GreB_C_sf"/>
</dbReference>
<dbReference type="GO" id="GO:0032784">
    <property type="term" value="P:regulation of DNA-templated transcription elongation"/>
    <property type="evidence" value="ECO:0007669"/>
    <property type="project" value="InterPro"/>
</dbReference>
<dbReference type="EMBL" id="CAOF01000070">
    <property type="protein sequence ID" value="CCO45953.1"/>
    <property type="molecule type" value="Genomic_DNA"/>
</dbReference>
<evidence type="ECO:0000313" key="2">
    <source>
        <dbReference type="Proteomes" id="UP000018211"/>
    </source>
</evidence>